<dbReference type="AlphaFoldDB" id="V2UG68"/>
<reference evidence="2 3" key="1">
    <citation type="submission" date="2013-10" db="EMBL/GenBank/DDBJ databases">
        <title>The Genome Sequence of Acinetobacter brisouii CIP 110357.</title>
        <authorList>
            <consortium name="The Broad Institute Genomics Platform"/>
            <consortium name="The Broad Institute Genome Sequencing Center for Infectious Disease"/>
            <person name="Cerqueira G."/>
            <person name="Feldgarden M."/>
            <person name="Courvalin P."/>
            <person name="Grillot-Courvalin C."/>
            <person name="Clermont D."/>
            <person name="Rocha E."/>
            <person name="Yoon E.-J."/>
            <person name="Nemec A."/>
            <person name="Young S.K."/>
            <person name="Zeng Q."/>
            <person name="Gargeya S."/>
            <person name="Fitzgerald M."/>
            <person name="Abouelleil A."/>
            <person name="Alvarado L."/>
            <person name="Berlin A.M."/>
            <person name="Chapman S.B."/>
            <person name="Gainer-Dewar J."/>
            <person name="Goldberg J."/>
            <person name="Gnerre S."/>
            <person name="Griggs A."/>
            <person name="Gujja S."/>
            <person name="Hansen M."/>
            <person name="Howarth C."/>
            <person name="Imamovic A."/>
            <person name="Ireland A."/>
            <person name="Larimer J."/>
            <person name="McCowan C."/>
            <person name="Murphy C."/>
            <person name="Pearson M."/>
            <person name="Poon T.W."/>
            <person name="Priest M."/>
            <person name="Roberts A."/>
            <person name="Saif S."/>
            <person name="Shea T."/>
            <person name="Sykes S."/>
            <person name="Wortman J."/>
            <person name="Nusbaum C."/>
            <person name="Birren B."/>
        </authorList>
    </citation>
    <scope>NUCLEOTIDE SEQUENCE [LARGE SCALE GENOMIC DNA]</scope>
    <source>
        <strain evidence="2 3">CIP 110357</strain>
    </source>
</reference>
<dbReference type="EMBL" id="AYEU01000015">
    <property type="protein sequence ID" value="ESK47516.1"/>
    <property type="molecule type" value="Genomic_DNA"/>
</dbReference>
<keyword evidence="3" id="KW-1185">Reference proteome</keyword>
<proteinExistence type="predicted"/>
<accession>V2UG68</accession>
<dbReference type="InterPro" id="IPR002586">
    <property type="entry name" value="CobQ/CobB/MinD/ParA_Nub-bd_dom"/>
</dbReference>
<evidence type="ECO:0000259" key="1">
    <source>
        <dbReference type="Pfam" id="PF01656"/>
    </source>
</evidence>
<dbReference type="RefSeq" id="WP_004904564.1">
    <property type="nucleotide sequence ID" value="NZ_BBTI01000016.1"/>
</dbReference>
<organism evidence="2 3">
    <name type="scientific">Acinetobacter brisouii CIP 110357</name>
    <dbReference type="NCBI Taxonomy" id="1341683"/>
    <lineage>
        <taxon>Bacteria</taxon>
        <taxon>Pseudomonadati</taxon>
        <taxon>Pseudomonadota</taxon>
        <taxon>Gammaproteobacteria</taxon>
        <taxon>Moraxellales</taxon>
        <taxon>Moraxellaceae</taxon>
        <taxon>Acinetobacter</taxon>
    </lineage>
</organism>
<dbReference type="PANTHER" id="PTHR13696">
    <property type="entry name" value="P-LOOP CONTAINING NUCLEOSIDE TRIPHOSPHATE HYDROLASE"/>
    <property type="match status" value="1"/>
</dbReference>
<dbReference type="CDD" id="cd02042">
    <property type="entry name" value="ParAB_family"/>
    <property type="match status" value="1"/>
</dbReference>
<dbReference type="PANTHER" id="PTHR13696:SF96">
    <property type="entry name" value="COBQ_COBB_MIND_PARA NUCLEOTIDE BINDING DOMAIN-CONTAINING PROTEIN"/>
    <property type="match status" value="1"/>
</dbReference>
<dbReference type="HOGENOM" id="CLU_037612_5_4_6"/>
<gene>
    <name evidence="2" type="ORF">P255_02998</name>
</gene>
<dbReference type="Proteomes" id="UP000018418">
    <property type="component" value="Unassembled WGS sequence"/>
</dbReference>
<dbReference type="InterPro" id="IPR050678">
    <property type="entry name" value="DNA_Partitioning_ATPase"/>
</dbReference>
<feature type="domain" description="CobQ/CobB/MinD/ParA nucleotide binding" evidence="1">
    <location>
        <begin position="4"/>
        <end position="161"/>
    </location>
</feature>
<evidence type="ECO:0000313" key="2">
    <source>
        <dbReference type="EMBL" id="ESK47516.1"/>
    </source>
</evidence>
<dbReference type="InterPro" id="IPR027417">
    <property type="entry name" value="P-loop_NTPase"/>
</dbReference>
<comment type="caution">
    <text evidence="2">The sequence shown here is derived from an EMBL/GenBank/DDBJ whole genome shotgun (WGS) entry which is preliminary data.</text>
</comment>
<dbReference type="PIRSF" id="PIRSF009320">
    <property type="entry name" value="Nuc_binding_HP_1000"/>
    <property type="match status" value="1"/>
</dbReference>
<sequence length="220" mass="24236">MILLIANSKGGVGKTSLATSFLAELAKNNAVIGVDLDSANKAASDIWSSQRTEEQGKFYYMSGNILDELKNAGREYDHVVIDAGGYDNAELRSAMVVADVILVPLKVGANSNIEGFRNTVDLIASINKTRENKARVIGVVTGKPHIGSTPEIDRAINEIVEEPNIESVNTIIGDRTWYGRAYDSYQGLTELEPENHREKKYIDIAKDEFLNLFNEVMNVE</sequence>
<dbReference type="SUPFAM" id="SSF52540">
    <property type="entry name" value="P-loop containing nucleoside triphosphate hydrolases"/>
    <property type="match status" value="1"/>
</dbReference>
<dbReference type="OrthoDB" id="69313at2"/>
<evidence type="ECO:0000313" key="3">
    <source>
        <dbReference type="Proteomes" id="UP000018418"/>
    </source>
</evidence>
<dbReference type="Gene3D" id="3.40.50.300">
    <property type="entry name" value="P-loop containing nucleotide triphosphate hydrolases"/>
    <property type="match status" value="1"/>
</dbReference>
<dbReference type="PATRIC" id="fig|1341683.3.peg.2958"/>
<dbReference type="Pfam" id="PF01656">
    <property type="entry name" value="CbiA"/>
    <property type="match status" value="1"/>
</dbReference>
<protein>
    <recommendedName>
        <fullName evidence="1">CobQ/CobB/MinD/ParA nucleotide binding domain-containing protein</fullName>
    </recommendedName>
</protein>
<name>V2UG68_9GAMM</name>